<evidence type="ECO:0000256" key="3">
    <source>
        <dbReference type="ARBA" id="ARBA00023125"/>
    </source>
</evidence>
<evidence type="ECO:0000259" key="5">
    <source>
        <dbReference type="Pfam" id="PF04542"/>
    </source>
</evidence>
<dbReference type="NCBIfam" id="TIGR02937">
    <property type="entry name" value="sigma70-ECF"/>
    <property type="match status" value="1"/>
</dbReference>
<evidence type="ECO:0000256" key="1">
    <source>
        <dbReference type="ARBA" id="ARBA00023015"/>
    </source>
</evidence>
<dbReference type="PANTHER" id="PTHR43133">
    <property type="entry name" value="RNA POLYMERASE ECF-TYPE SIGMA FACTO"/>
    <property type="match status" value="1"/>
</dbReference>
<evidence type="ECO:0000313" key="7">
    <source>
        <dbReference type="Proteomes" id="UP001172083"/>
    </source>
</evidence>
<evidence type="ECO:0000256" key="2">
    <source>
        <dbReference type="ARBA" id="ARBA00023082"/>
    </source>
</evidence>
<dbReference type="Gene3D" id="1.10.1740.10">
    <property type="match status" value="1"/>
</dbReference>
<keyword evidence="1" id="KW-0805">Transcription regulation</keyword>
<dbReference type="SUPFAM" id="SSF88946">
    <property type="entry name" value="Sigma2 domain of RNA polymerase sigma factors"/>
    <property type="match status" value="1"/>
</dbReference>
<gene>
    <name evidence="6" type="ORF">QQ020_30095</name>
</gene>
<name>A0ABT8LEZ9_9BACT</name>
<evidence type="ECO:0000313" key="6">
    <source>
        <dbReference type="EMBL" id="MDN5216358.1"/>
    </source>
</evidence>
<organism evidence="6 7">
    <name type="scientific">Agaribacillus aureus</name>
    <dbReference type="NCBI Taxonomy" id="3051825"/>
    <lineage>
        <taxon>Bacteria</taxon>
        <taxon>Pseudomonadati</taxon>
        <taxon>Bacteroidota</taxon>
        <taxon>Cytophagia</taxon>
        <taxon>Cytophagales</taxon>
        <taxon>Splendidivirgaceae</taxon>
        <taxon>Agaribacillus</taxon>
    </lineage>
</organism>
<dbReference type="InterPro" id="IPR039425">
    <property type="entry name" value="RNA_pol_sigma-70-like"/>
</dbReference>
<evidence type="ECO:0000256" key="4">
    <source>
        <dbReference type="ARBA" id="ARBA00023163"/>
    </source>
</evidence>
<protein>
    <submittedName>
        <fullName evidence="6">RNA polymerase sigma factor</fullName>
    </submittedName>
</protein>
<dbReference type="RefSeq" id="WP_346761696.1">
    <property type="nucleotide sequence ID" value="NZ_JAUJEB010000008.1"/>
</dbReference>
<keyword evidence="7" id="KW-1185">Reference proteome</keyword>
<dbReference type="InterPro" id="IPR013325">
    <property type="entry name" value="RNA_pol_sigma_r2"/>
</dbReference>
<dbReference type="EMBL" id="JAUJEB010000008">
    <property type="protein sequence ID" value="MDN5216358.1"/>
    <property type="molecule type" value="Genomic_DNA"/>
</dbReference>
<dbReference type="Proteomes" id="UP001172083">
    <property type="component" value="Unassembled WGS sequence"/>
</dbReference>
<dbReference type="PANTHER" id="PTHR43133:SF8">
    <property type="entry name" value="RNA POLYMERASE SIGMA FACTOR HI_1459-RELATED"/>
    <property type="match status" value="1"/>
</dbReference>
<reference evidence="6" key="1">
    <citation type="submission" date="2023-06" db="EMBL/GenBank/DDBJ databases">
        <title>Genomic of Agaribacillus aureum.</title>
        <authorList>
            <person name="Wang G."/>
        </authorList>
    </citation>
    <scope>NUCLEOTIDE SEQUENCE</scope>
    <source>
        <strain evidence="6">BMA12</strain>
    </source>
</reference>
<proteinExistence type="predicted"/>
<accession>A0ABT8LEZ9</accession>
<dbReference type="Pfam" id="PF04542">
    <property type="entry name" value="Sigma70_r2"/>
    <property type="match status" value="1"/>
</dbReference>
<keyword evidence="2" id="KW-0731">Sigma factor</keyword>
<keyword evidence="4" id="KW-0804">Transcription</keyword>
<dbReference type="InterPro" id="IPR014284">
    <property type="entry name" value="RNA_pol_sigma-70_dom"/>
</dbReference>
<sequence>MMHKGNSEIDDKTLVRQSLAGDKTALENLIKKHQTWIYNVAVNLTGSSEDALDLMQETLIKVITNLSKFEHKSAFRTWVYRIVKNQFLNTRRQKAYQQTLSWEEFGSGLEAIPNEELSDTLLNKDLIVKEAKLSCMKGMLLCFTPEQRLVYVLGELFEVPDAIASKVMNITRANFRKRLSRARQQLYSFMNSKCGLINTQNPCRCARKTKGFIKKGYVDPENLQFQVKTIAKINQVIDGKLDTYENEGYKAYRQLFQEHNYQEPENKLDSLKKLLNSDLVKKIFEL</sequence>
<keyword evidence="3" id="KW-0238">DNA-binding</keyword>
<comment type="caution">
    <text evidence="6">The sequence shown here is derived from an EMBL/GenBank/DDBJ whole genome shotgun (WGS) entry which is preliminary data.</text>
</comment>
<feature type="domain" description="RNA polymerase sigma-70 region 2" evidence="5">
    <location>
        <begin position="29"/>
        <end position="94"/>
    </location>
</feature>
<dbReference type="InterPro" id="IPR007627">
    <property type="entry name" value="RNA_pol_sigma70_r2"/>
</dbReference>